<protein>
    <recommendedName>
        <fullName evidence="3">DUF1641 domain-containing protein</fullName>
    </recommendedName>
</protein>
<organism evidence="1 2">
    <name type="scientific">Carboxylicivirga mesophila</name>
    <dbReference type="NCBI Taxonomy" id="1166478"/>
    <lineage>
        <taxon>Bacteria</taxon>
        <taxon>Pseudomonadati</taxon>
        <taxon>Bacteroidota</taxon>
        <taxon>Bacteroidia</taxon>
        <taxon>Marinilabiliales</taxon>
        <taxon>Marinilabiliaceae</taxon>
        <taxon>Carboxylicivirga</taxon>
    </lineage>
</organism>
<keyword evidence="2" id="KW-1185">Reference proteome</keyword>
<accession>A0ABS5KDS6</accession>
<evidence type="ECO:0008006" key="3">
    <source>
        <dbReference type="Google" id="ProtNLM"/>
    </source>
</evidence>
<reference evidence="1 2" key="1">
    <citation type="journal article" date="2014" name="Int. J. Syst. Evol. Microbiol.">
        <title>Carboxylicivirga gen. nov. in the family Marinilabiliaceae with two novel species, Carboxylicivirga mesophila sp. nov. and Carboxylicivirga taeanensis sp. nov., and reclassification of Cytophaga fermentans as Saccharicrinis fermentans gen. nov., comb. nov.</title>
        <authorList>
            <person name="Yang S.H."/>
            <person name="Seo H.S."/>
            <person name="Woo J.H."/>
            <person name="Oh H.M."/>
            <person name="Jang H."/>
            <person name="Lee J.H."/>
            <person name="Kim S.J."/>
            <person name="Kwon K.K."/>
        </authorList>
    </citation>
    <scope>NUCLEOTIDE SEQUENCE [LARGE SCALE GENOMIC DNA]</scope>
    <source>
        <strain evidence="1 2">JCM 18290</strain>
    </source>
</reference>
<evidence type="ECO:0000313" key="2">
    <source>
        <dbReference type="Proteomes" id="UP000721861"/>
    </source>
</evidence>
<gene>
    <name evidence="1" type="ORF">KEM09_17405</name>
</gene>
<proteinExistence type="predicted"/>
<dbReference type="RefSeq" id="WP_212230231.1">
    <property type="nucleotide sequence ID" value="NZ_JAGUCN010000023.1"/>
</dbReference>
<comment type="caution">
    <text evidence="1">The sequence shown here is derived from an EMBL/GenBank/DDBJ whole genome shotgun (WGS) entry which is preliminary data.</text>
</comment>
<evidence type="ECO:0000313" key="1">
    <source>
        <dbReference type="EMBL" id="MBS2213194.1"/>
    </source>
</evidence>
<sequence length="157" mass="17316">MQENRIELNITDEEQAQVNEAINVLEQVLLPKLYVLEKDEKADLLHMGDKSVAFVDKSLEIARQDEALLDAFVDVSAMAVDVGAVSLLRSLSYKVERIASALEDSKALAGHEAYSTSLMVYSLMKNAAKMGHPGAKEKVAELKQRFPRGRKKAASVN</sequence>
<dbReference type="Proteomes" id="UP000721861">
    <property type="component" value="Unassembled WGS sequence"/>
</dbReference>
<dbReference type="EMBL" id="JAGUCN010000023">
    <property type="protein sequence ID" value="MBS2213194.1"/>
    <property type="molecule type" value="Genomic_DNA"/>
</dbReference>
<name>A0ABS5KDS6_9BACT</name>